<dbReference type="CDD" id="cd05403">
    <property type="entry name" value="NT_KNTase_like"/>
    <property type="match status" value="1"/>
</dbReference>
<feature type="domain" description="HepT-like" evidence="2">
    <location>
        <begin position="148"/>
        <end position="246"/>
    </location>
</feature>
<dbReference type="AlphaFoldDB" id="A0A928ZVD9"/>
<dbReference type="Gene3D" id="3.30.460.10">
    <property type="entry name" value="Beta Polymerase, domain 2"/>
    <property type="match status" value="1"/>
</dbReference>
<feature type="domain" description="Polymerase beta nucleotidyltransferase" evidence="1">
    <location>
        <begin position="32"/>
        <end position="105"/>
    </location>
</feature>
<keyword evidence="4" id="KW-1185">Reference proteome</keyword>
<dbReference type="Pfam" id="PF18765">
    <property type="entry name" value="Polbeta"/>
    <property type="match status" value="1"/>
</dbReference>
<dbReference type="InterPro" id="IPR041633">
    <property type="entry name" value="Polbeta"/>
</dbReference>
<dbReference type="InterPro" id="IPR048769">
    <property type="entry name" value="HepT-like_dom"/>
</dbReference>
<protein>
    <submittedName>
        <fullName evidence="3">Nucleotidyltransferase domain-containing protein</fullName>
    </submittedName>
</protein>
<dbReference type="Pfam" id="PF20797">
    <property type="entry name" value="HepT-like_2"/>
    <property type="match status" value="1"/>
</dbReference>
<dbReference type="SUPFAM" id="SSF81301">
    <property type="entry name" value="Nucleotidyltransferase"/>
    <property type="match status" value="1"/>
</dbReference>
<dbReference type="Proteomes" id="UP000615026">
    <property type="component" value="Unassembled WGS sequence"/>
</dbReference>
<reference evidence="3" key="1">
    <citation type="submission" date="2020-10" db="EMBL/GenBank/DDBJ databases">
        <authorList>
            <person name="Castelo-Branco R."/>
            <person name="Eusebio N."/>
            <person name="Adriana R."/>
            <person name="Vieira A."/>
            <person name="Brugerolle De Fraissinette N."/>
            <person name="Rezende De Castro R."/>
            <person name="Schneider M.P."/>
            <person name="Vasconcelos V."/>
            <person name="Leao P.N."/>
        </authorList>
    </citation>
    <scope>NUCLEOTIDE SEQUENCE</scope>
    <source>
        <strain evidence="3">LEGE 11479</strain>
    </source>
</reference>
<sequence length="257" mass="29088">MERLTLDNAQLPQDVLLDLRMAGSVLSRYGANQIILYGSMARGTYRPNSDIDICVQGLPAQNFFRALAECLMAAQRSLSIVDFGTLHGYFRERVLAEGRILMSLDILKQEVEFGLENLSKIYDNVRTFSKLDIDSKVKISALTYECLGYYNAIEHLIIRFLKYLNVDLPSGQFSHRDTLKRFDSLVSNTGQQETKNTIATIANLMAFRHVATKIYGFLIDEAKLNVVVSDIELNHQVIENLFRDLIANISKDNNLNG</sequence>
<proteinExistence type="predicted"/>
<dbReference type="EMBL" id="JADEXP010000143">
    <property type="protein sequence ID" value="MBE9068146.1"/>
    <property type="molecule type" value="Genomic_DNA"/>
</dbReference>
<evidence type="ECO:0000259" key="2">
    <source>
        <dbReference type="Pfam" id="PF20797"/>
    </source>
</evidence>
<accession>A0A928ZVD9</accession>
<organism evidence="3 4">
    <name type="scientific">Leptolyngbya cf. ectocarpi LEGE 11479</name>
    <dbReference type="NCBI Taxonomy" id="1828722"/>
    <lineage>
        <taxon>Bacteria</taxon>
        <taxon>Bacillati</taxon>
        <taxon>Cyanobacteriota</taxon>
        <taxon>Cyanophyceae</taxon>
        <taxon>Leptolyngbyales</taxon>
        <taxon>Leptolyngbyaceae</taxon>
        <taxon>Leptolyngbya group</taxon>
        <taxon>Leptolyngbya</taxon>
    </lineage>
</organism>
<dbReference type="InterPro" id="IPR043519">
    <property type="entry name" value="NT_sf"/>
</dbReference>
<name>A0A928ZVD9_LEPEC</name>
<comment type="caution">
    <text evidence="3">The sequence shown here is derived from an EMBL/GenBank/DDBJ whole genome shotgun (WGS) entry which is preliminary data.</text>
</comment>
<evidence type="ECO:0000259" key="1">
    <source>
        <dbReference type="Pfam" id="PF18765"/>
    </source>
</evidence>
<gene>
    <name evidence="3" type="ORF">IQ260_15950</name>
</gene>
<evidence type="ECO:0000313" key="3">
    <source>
        <dbReference type="EMBL" id="MBE9068146.1"/>
    </source>
</evidence>
<evidence type="ECO:0000313" key="4">
    <source>
        <dbReference type="Proteomes" id="UP000615026"/>
    </source>
</evidence>
<dbReference type="RefSeq" id="WP_193994095.1">
    <property type="nucleotide sequence ID" value="NZ_JADEXP010000143.1"/>
</dbReference>